<dbReference type="GO" id="GO:0016020">
    <property type="term" value="C:membrane"/>
    <property type="evidence" value="ECO:0007669"/>
    <property type="project" value="TreeGrafter"/>
</dbReference>
<dbReference type="InterPro" id="IPR036709">
    <property type="entry name" value="Autotransporte_beta_dom_sf"/>
</dbReference>
<dbReference type="Proteomes" id="UP000003233">
    <property type="component" value="Unassembled WGS sequence"/>
</dbReference>
<dbReference type="GO" id="GO:0004252">
    <property type="term" value="F:serine-type endopeptidase activity"/>
    <property type="evidence" value="ECO:0007669"/>
    <property type="project" value="UniProtKB-UniRule"/>
</dbReference>
<keyword evidence="2" id="KW-0732">Signal</keyword>
<dbReference type="InterPro" id="IPR022398">
    <property type="entry name" value="Peptidase_S8_His-AS"/>
</dbReference>
<dbReference type="PANTHER" id="PTHR42884">
    <property type="entry name" value="PROPROTEIN CONVERTASE SUBTILISIN/KEXIN-RELATED"/>
    <property type="match status" value="1"/>
</dbReference>
<dbReference type="InterPro" id="IPR015500">
    <property type="entry name" value="Peptidase_S8_subtilisin-rel"/>
</dbReference>
<dbReference type="InterPro" id="IPR034061">
    <property type="entry name" value="Peptidases_S8_Autotransporter"/>
</dbReference>
<evidence type="ECO:0000256" key="5">
    <source>
        <dbReference type="PROSITE-ProRule" id="PRU01240"/>
    </source>
</evidence>
<dbReference type="EMBL" id="AGWJ02000006">
    <property type="protein sequence ID" value="EPC09140.1"/>
    <property type="molecule type" value="Genomic_DNA"/>
</dbReference>
<dbReference type="PROSITE" id="PS00137">
    <property type="entry name" value="SUBTILASE_HIS"/>
    <property type="match status" value="1"/>
</dbReference>
<proteinExistence type="inferred from homology"/>
<dbReference type="Gene3D" id="3.40.50.200">
    <property type="entry name" value="Peptidase S8/S53 domain"/>
    <property type="match status" value="1"/>
</dbReference>
<dbReference type="SUPFAM" id="SSF103515">
    <property type="entry name" value="Autotransporter"/>
    <property type="match status" value="1"/>
</dbReference>
<evidence type="ECO:0000259" key="6">
    <source>
        <dbReference type="PROSITE" id="PS51208"/>
    </source>
</evidence>
<keyword evidence="8" id="KW-1185">Reference proteome</keyword>
<dbReference type="RefSeq" id="WP_016361743.1">
    <property type="nucleotide sequence ID" value="NZ_KE161007.1"/>
</dbReference>
<dbReference type="AlphaFoldDB" id="S2L1S0"/>
<comment type="caution">
    <text evidence="7">The sequence shown here is derived from an EMBL/GenBank/DDBJ whole genome shotgun (WGS) entry which is preliminary data.</text>
</comment>
<dbReference type="PRINTS" id="PR00723">
    <property type="entry name" value="SUBTILISIN"/>
</dbReference>
<feature type="active site" description="Charge relay system" evidence="5">
    <location>
        <position position="88"/>
    </location>
</feature>
<dbReference type="InterPro" id="IPR013425">
    <property type="entry name" value="Autotrns_rpt"/>
</dbReference>
<dbReference type="PROSITE" id="PS51892">
    <property type="entry name" value="SUBTILASE"/>
    <property type="match status" value="1"/>
</dbReference>
<dbReference type="SUPFAM" id="SSF52743">
    <property type="entry name" value="Subtilisin-like"/>
    <property type="match status" value="1"/>
</dbReference>
<evidence type="ECO:0000256" key="2">
    <source>
        <dbReference type="ARBA" id="ARBA00022729"/>
    </source>
</evidence>
<dbReference type="InterPro" id="IPR005546">
    <property type="entry name" value="Autotransporte_beta"/>
</dbReference>
<dbReference type="InterPro" id="IPR023828">
    <property type="entry name" value="Peptidase_S8_Ser-AS"/>
</dbReference>
<feature type="domain" description="Autotransporter" evidence="6">
    <location>
        <begin position="881"/>
        <end position="1149"/>
    </location>
</feature>
<dbReference type="PROSITE" id="PS51208">
    <property type="entry name" value="AUTOTRANSPORTER"/>
    <property type="match status" value="1"/>
</dbReference>
<evidence type="ECO:0000256" key="4">
    <source>
        <dbReference type="ARBA" id="ARBA00022825"/>
    </source>
</evidence>
<dbReference type="HOGENOM" id="CLU_288319_0_0_0"/>
<dbReference type="PROSITE" id="PS00138">
    <property type="entry name" value="SUBTILASE_SER"/>
    <property type="match status" value="1"/>
</dbReference>
<feature type="active site" description="Charge relay system" evidence="5">
    <location>
        <position position="121"/>
    </location>
</feature>
<dbReference type="Pfam" id="PF00082">
    <property type="entry name" value="Peptidase_S8"/>
    <property type="match status" value="1"/>
</dbReference>
<evidence type="ECO:0000256" key="3">
    <source>
        <dbReference type="ARBA" id="ARBA00022801"/>
    </source>
</evidence>
<organism evidence="7 8">
    <name type="scientific">Fusobacterium ulcerans 12-1B</name>
    <dbReference type="NCBI Taxonomy" id="457404"/>
    <lineage>
        <taxon>Bacteria</taxon>
        <taxon>Fusobacteriati</taxon>
        <taxon>Fusobacteriota</taxon>
        <taxon>Fusobacteriia</taxon>
        <taxon>Fusobacteriales</taxon>
        <taxon>Fusobacteriaceae</taxon>
        <taxon>Fusobacterium</taxon>
    </lineage>
</organism>
<feature type="active site" description="Charge relay system" evidence="5">
    <location>
        <position position="322"/>
    </location>
</feature>
<dbReference type="NCBIfam" id="TIGR02601">
    <property type="entry name" value="autotrns_rpt"/>
    <property type="match status" value="1"/>
</dbReference>
<protein>
    <submittedName>
        <fullName evidence="7">Autotransporter-associated beta strand</fullName>
    </submittedName>
</protein>
<dbReference type="InterPro" id="IPR036852">
    <property type="entry name" value="Peptidase_S8/S53_dom_sf"/>
</dbReference>
<sequence>MKEYKYIKGMFKKKVKMTLSTVIMFLISGTVSFTMTEEEIKKKAEEFRTEEYYYMGSGKGNNPLDTINAAEAYAQGYTGKGVTLGIVDQYVNLSHREFLNKDNSYVIGEVPKDIDWIENFHGSHVAGIMSASKDGYGMHGAAFNSNFVSGTLISMNGKTEEENLKEAYNYLNIREDIKIINNSWGDKIYIDEIHNTDGENHKGRDGFLKIMQEDEDAQNSIEILKSSMKKHNKLLIFCNMNEGHITPSLIPLLSYLDKEVKNNIIGVTALDTFSGEDKLGFLAVFSDLNKYNEENSISAPGIFINSADAANSQEYIPLDGTSMAAPMVTGVGGLVQEAFPYMTGKQIGDVLLSTANKTVDEALGFTATIQEDEDKKPVLNMIYFGDKSNSKEGLKKDIDSYYEENKKFLKIYLSDVFKGKEEFINYFVDKALISIYENVPYEIVYGQGVLDAGKAVKGLGTLNARRLEKGDISSSNNRVKSYLAGKEQALYSINTMGFDSTWSNDISETKAGYMTAKENLEGVTNINKFSDEEKGKLNEYITKNINLTDEEKEYFDKMFKFYLSNEYRYDSESGKIVTSPDNDILLSNGKEYIDEYNKRVEESRLAGLSVGLLKEGAGILSLAGNNTYKGASIAGGGTLQIDGSVAGDAYSLNDEMGTGIIAGKGTITGDLYNYGKVQAGSWGSTDILTIKGKFNSTGSIVVNVDGKENCTLSVGSIENIAGTTIEINGIAIPEHTYSGFLVSGTEKGDVENLTGKLSLFLGYDVEQGNSLTKDSITKYDLLVNKTAGLDSLSSMNSSQRTSSRLLENMYSALSGKSEQRELDILYNIEDEGTALRAFQETYGGLQADMVHNLPLNTRINSSIYSRLSDSDMVLDKAENSVISLDKNMWVKVLNGWKDIDGNRGMSAIDIDMKGFILGNDFQLNSNYKGGYYLAYGENDIKSGNDKGEIKDFRTGLYGNYEKNKVSVNSYLGLGFQRNESERTLSVLDRKAKGKYDSWTFEAGAKLRYALDNNLYPYGEVNIIRYENEDFKEKGAGIYSQRFEKAKNIYTTAGLGIEKIKDFKTGRGTIALGYERILTGNDPDMRVFFVGNGSSKFKVKGHEEDRDYLVVKIKGEKIFENGASIYGELEGRVSENTRDIRTSLGAGYRF</sequence>
<dbReference type="PATRIC" id="fig|457404.5.peg.1058"/>
<dbReference type="SUPFAM" id="SSF51126">
    <property type="entry name" value="Pectin lyase-like"/>
    <property type="match status" value="1"/>
</dbReference>
<dbReference type="InterPro" id="IPR000209">
    <property type="entry name" value="Peptidase_S8/S53_dom"/>
</dbReference>
<dbReference type="Gene3D" id="2.40.128.130">
    <property type="entry name" value="Autotransporter beta-domain"/>
    <property type="match status" value="1"/>
</dbReference>
<dbReference type="SMART" id="SM00869">
    <property type="entry name" value="Autotransporter"/>
    <property type="match status" value="1"/>
</dbReference>
<dbReference type="GO" id="GO:0016485">
    <property type="term" value="P:protein processing"/>
    <property type="evidence" value="ECO:0007669"/>
    <property type="project" value="TreeGrafter"/>
</dbReference>
<dbReference type="InterPro" id="IPR011050">
    <property type="entry name" value="Pectin_lyase_fold/virulence"/>
</dbReference>
<evidence type="ECO:0000256" key="1">
    <source>
        <dbReference type="ARBA" id="ARBA00022670"/>
    </source>
</evidence>
<evidence type="ECO:0000313" key="8">
    <source>
        <dbReference type="Proteomes" id="UP000003233"/>
    </source>
</evidence>
<dbReference type="CDD" id="cd04848">
    <property type="entry name" value="Peptidases_S8_Autotransporter_serine_protease_like"/>
    <property type="match status" value="1"/>
</dbReference>
<reference evidence="7 8" key="1">
    <citation type="submission" date="2012-07" db="EMBL/GenBank/DDBJ databases">
        <title>The Genome Sequence of Fusobacterium ulcerans 12_1B.</title>
        <authorList>
            <consortium name="The Broad Institute Genome Sequencing Platform"/>
            <person name="Earl A."/>
            <person name="Ward D."/>
            <person name="Feldgarden M."/>
            <person name="Gevers D."/>
            <person name="Strauss J."/>
            <person name="Ambrose C.E."/>
            <person name="Allen-Vercoe E."/>
            <person name="Walker B."/>
            <person name="Young S.K."/>
            <person name="Zeng Q."/>
            <person name="Gargeya S."/>
            <person name="Fitzgerald M."/>
            <person name="Haas B."/>
            <person name="Abouelleil A."/>
            <person name="Alvarado L."/>
            <person name="Arachchi H.M."/>
            <person name="Berlin A.M."/>
            <person name="Chapman S.B."/>
            <person name="Goldberg J."/>
            <person name="Griggs A."/>
            <person name="Gujja S."/>
            <person name="Hansen M."/>
            <person name="Howarth C."/>
            <person name="Imamovic A."/>
            <person name="Larimer J."/>
            <person name="McCowen C."/>
            <person name="Montmayeur A."/>
            <person name="Murphy C."/>
            <person name="Neiman D."/>
            <person name="Pearson M."/>
            <person name="Priest M."/>
            <person name="Roberts A."/>
            <person name="Saif S."/>
            <person name="Shea T."/>
            <person name="Sisk P."/>
            <person name="Sykes S."/>
            <person name="Wortman J."/>
            <person name="Nusbaum C."/>
            <person name="Birren B."/>
        </authorList>
    </citation>
    <scope>NUCLEOTIDE SEQUENCE [LARGE SCALE GENOMIC DNA]</scope>
    <source>
        <strain evidence="7 8">12_1B</strain>
    </source>
</reference>
<dbReference type="Pfam" id="PF03797">
    <property type="entry name" value="Autotransporter"/>
    <property type="match status" value="1"/>
</dbReference>
<evidence type="ECO:0000313" key="7">
    <source>
        <dbReference type="EMBL" id="EPC09140.1"/>
    </source>
</evidence>
<gene>
    <name evidence="7" type="ORF">HMPREF0402_04137</name>
</gene>
<keyword evidence="3 5" id="KW-0378">Hydrolase</keyword>
<keyword evidence="4 5" id="KW-0720">Serine protease</keyword>
<dbReference type="PANTHER" id="PTHR42884:SF14">
    <property type="entry name" value="NEUROENDOCRINE CONVERTASE 1"/>
    <property type="match status" value="1"/>
</dbReference>
<keyword evidence="1 5" id="KW-0645">Protease</keyword>
<accession>S2L1S0</accession>
<name>S2L1S0_9FUSO</name>
<comment type="similarity">
    <text evidence="5">Belongs to the peptidase S8 family.</text>
</comment>